<dbReference type="GO" id="GO:0016208">
    <property type="term" value="F:AMP binding"/>
    <property type="evidence" value="ECO:0007669"/>
    <property type="project" value="TreeGrafter"/>
</dbReference>
<dbReference type="InterPro" id="IPR012003">
    <property type="entry name" value="ATP_PFK_prok-type"/>
</dbReference>
<dbReference type="PROSITE" id="PS00433">
    <property type="entry name" value="PHOSPHOFRUCTOKINASE"/>
    <property type="match status" value="1"/>
</dbReference>
<dbReference type="GO" id="GO:0048029">
    <property type="term" value="F:monosaccharide binding"/>
    <property type="evidence" value="ECO:0007669"/>
    <property type="project" value="TreeGrafter"/>
</dbReference>
<evidence type="ECO:0000256" key="2">
    <source>
        <dbReference type="ARBA" id="ARBA00002659"/>
    </source>
</evidence>
<evidence type="ECO:0000256" key="9">
    <source>
        <dbReference type="ARBA" id="ARBA00022723"/>
    </source>
</evidence>
<dbReference type="EMBL" id="JASPKY010000063">
    <property type="protein sequence ID" value="KAK9744020.1"/>
    <property type="molecule type" value="Genomic_DNA"/>
</dbReference>
<keyword evidence="7" id="KW-0021">Allosteric enzyme</keyword>
<evidence type="ECO:0000313" key="18">
    <source>
        <dbReference type="Proteomes" id="UP001458880"/>
    </source>
</evidence>
<comment type="function">
    <text evidence="2">Catalyzes the phosphorylation of D-fructose 6-phosphate to fructose 1,6-bisphosphate by ATP, the first committing step of glycolysis.</text>
</comment>
<evidence type="ECO:0000313" key="17">
    <source>
        <dbReference type="EMBL" id="KAK9744020.1"/>
    </source>
</evidence>
<keyword evidence="9" id="KW-0479">Metal-binding</keyword>
<proteinExistence type="predicted"/>
<dbReference type="InterPro" id="IPR035966">
    <property type="entry name" value="PKF_sf"/>
</dbReference>
<dbReference type="InterPro" id="IPR000023">
    <property type="entry name" value="Phosphofructokinase_dom"/>
</dbReference>
<evidence type="ECO:0000256" key="5">
    <source>
        <dbReference type="ARBA" id="ARBA00012055"/>
    </source>
</evidence>
<dbReference type="Pfam" id="PF00365">
    <property type="entry name" value="PFK"/>
    <property type="match status" value="1"/>
</dbReference>
<evidence type="ECO:0000256" key="6">
    <source>
        <dbReference type="ARBA" id="ARBA00022490"/>
    </source>
</evidence>
<reference evidence="17 18" key="1">
    <citation type="journal article" date="2024" name="BMC Genomics">
        <title>De novo assembly and annotation of Popillia japonica's genome with initial clues to its potential as an invasive pest.</title>
        <authorList>
            <person name="Cucini C."/>
            <person name="Boschi S."/>
            <person name="Funari R."/>
            <person name="Cardaioli E."/>
            <person name="Iannotti N."/>
            <person name="Marturano G."/>
            <person name="Paoli F."/>
            <person name="Bruttini M."/>
            <person name="Carapelli A."/>
            <person name="Frati F."/>
            <person name="Nardi F."/>
        </authorList>
    </citation>
    <scope>NUCLEOTIDE SEQUENCE [LARGE SCALE GENOMIC DNA]</scope>
    <source>
        <strain evidence="17">DMR45628</strain>
    </source>
</reference>
<comment type="subcellular location">
    <subcellularLocation>
        <location evidence="3">Cytoplasm</location>
    </subcellularLocation>
</comment>
<dbReference type="GO" id="GO:0003872">
    <property type="term" value="F:6-phosphofructokinase activity"/>
    <property type="evidence" value="ECO:0007669"/>
    <property type="project" value="UniProtKB-EC"/>
</dbReference>
<dbReference type="PIRSF" id="PIRSF000532">
    <property type="entry name" value="ATP_PFK_prok"/>
    <property type="match status" value="1"/>
</dbReference>
<comment type="cofactor">
    <cofactor evidence="1">
        <name>Mg(2+)</name>
        <dbReference type="ChEBI" id="CHEBI:18420"/>
    </cofactor>
</comment>
<dbReference type="Proteomes" id="UP001458880">
    <property type="component" value="Unassembled WGS sequence"/>
</dbReference>
<dbReference type="GO" id="GO:0046872">
    <property type="term" value="F:metal ion binding"/>
    <property type="evidence" value="ECO:0007669"/>
    <property type="project" value="UniProtKB-KW"/>
</dbReference>
<keyword evidence="10" id="KW-0547">Nucleotide-binding</keyword>
<dbReference type="GO" id="GO:0030388">
    <property type="term" value="P:fructose 1,6-bisphosphate metabolic process"/>
    <property type="evidence" value="ECO:0007669"/>
    <property type="project" value="TreeGrafter"/>
</dbReference>
<evidence type="ECO:0000256" key="11">
    <source>
        <dbReference type="ARBA" id="ARBA00022777"/>
    </source>
</evidence>
<dbReference type="PRINTS" id="PR00476">
    <property type="entry name" value="PHFRCTKINASE"/>
</dbReference>
<evidence type="ECO:0000256" key="8">
    <source>
        <dbReference type="ARBA" id="ARBA00022679"/>
    </source>
</evidence>
<dbReference type="EC" id="2.7.1.11" evidence="5"/>
<comment type="caution">
    <text evidence="17">The sequence shown here is derived from an EMBL/GenBank/DDBJ whole genome shotgun (WGS) entry which is preliminary data.</text>
</comment>
<protein>
    <recommendedName>
        <fullName evidence="5">6-phosphofructokinase</fullName>
        <ecNumber evidence="5">2.7.1.11</ecNumber>
    </recommendedName>
</protein>
<evidence type="ECO:0000256" key="12">
    <source>
        <dbReference type="ARBA" id="ARBA00022840"/>
    </source>
</evidence>
<keyword evidence="14" id="KW-0324">Glycolysis</keyword>
<keyword evidence="11" id="KW-0418">Kinase</keyword>
<dbReference type="SUPFAM" id="SSF53784">
    <property type="entry name" value="Phosphofructokinase"/>
    <property type="match status" value="1"/>
</dbReference>
<evidence type="ECO:0000256" key="1">
    <source>
        <dbReference type="ARBA" id="ARBA00001946"/>
    </source>
</evidence>
<accession>A0AAW1M571</accession>
<evidence type="ECO:0000256" key="15">
    <source>
        <dbReference type="ARBA" id="ARBA00048070"/>
    </source>
</evidence>
<dbReference type="FunFam" id="3.40.50.460:FF:000003">
    <property type="entry name" value="ATP-dependent 6-phosphofructokinase"/>
    <property type="match status" value="1"/>
</dbReference>
<dbReference type="GO" id="GO:0061621">
    <property type="term" value="P:canonical glycolysis"/>
    <property type="evidence" value="ECO:0007669"/>
    <property type="project" value="TreeGrafter"/>
</dbReference>
<keyword evidence="12" id="KW-0067">ATP-binding</keyword>
<keyword evidence="18" id="KW-1185">Reference proteome</keyword>
<evidence type="ECO:0000256" key="7">
    <source>
        <dbReference type="ARBA" id="ARBA00022533"/>
    </source>
</evidence>
<comment type="catalytic activity">
    <reaction evidence="15">
        <text>beta-D-fructose 6-phosphate + ATP = beta-D-fructose 1,6-bisphosphate + ADP + H(+)</text>
        <dbReference type="Rhea" id="RHEA:16109"/>
        <dbReference type="ChEBI" id="CHEBI:15378"/>
        <dbReference type="ChEBI" id="CHEBI:30616"/>
        <dbReference type="ChEBI" id="CHEBI:32966"/>
        <dbReference type="ChEBI" id="CHEBI:57634"/>
        <dbReference type="ChEBI" id="CHEBI:456216"/>
        <dbReference type="EC" id="2.7.1.11"/>
    </reaction>
</comment>
<dbReference type="InterPro" id="IPR022953">
    <property type="entry name" value="ATP_PFK"/>
</dbReference>
<keyword evidence="13" id="KW-0460">Magnesium</keyword>
<sequence length="380" mass="42075">MNAAVRSVVRMGIYLGCKVYFIKEGYQGMVDGGKHIEEARWSSVSSIIHKGGTIIGSARCKEFITREGQLKAAKNLVDKGITDIVVIGGDGSLTGANAFRRSWASLLDELLTKNLITQDQRKKYNHLNIAGLVGSIDNDFCGTDMTIGSDSALHRIIEAIDAIAYTAYSHQRTFIMEVMGRHCGYLALVTALAGEADYVFVPEDPVPVDWHQQLCSKLSQERATGQRLNIIIVAEGAIDRKGQPITAQQIRKVIVDNLHQDTRITVLGHVQRGGSPSAFDRILGCRMGAEAVMALMEATEESEPVVVTLNGNQAVRIPLMESVKRTQAVAQAMKEKKWELAVELRGYSFGRNLQTYKMLTSCRIERLLIWEKFTNLQNAY</sequence>
<feature type="domain" description="Phosphofructokinase" evidence="16">
    <location>
        <begin position="1"/>
        <end position="294"/>
    </location>
</feature>
<dbReference type="Gene3D" id="3.40.50.450">
    <property type="match status" value="1"/>
</dbReference>
<dbReference type="GO" id="GO:0042802">
    <property type="term" value="F:identical protein binding"/>
    <property type="evidence" value="ECO:0007669"/>
    <property type="project" value="TreeGrafter"/>
</dbReference>
<dbReference type="GO" id="GO:0005524">
    <property type="term" value="F:ATP binding"/>
    <property type="evidence" value="ECO:0007669"/>
    <property type="project" value="UniProtKB-KW"/>
</dbReference>
<keyword evidence="6" id="KW-0963">Cytoplasm</keyword>
<evidence type="ECO:0000259" key="16">
    <source>
        <dbReference type="Pfam" id="PF00365"/>
    </source>
</evidence>
<dbReference type="PANTHER" id="PTHR13697:SF4">
    <property type="entry name" value="ATP-DEPENDENT 6-PHOSPHOFRUCTOKINASE"/>
    <property type="match status" value="1"/>
</dbReference>
<gene>
    <name evidence="17" type="ORF">QE152_g8107</name>
</gene>
<organism evidence="17 18">
    <name type="scientific">Popillia japonica</name>
    <name type="common">Japanese beetle</name>
    <dbReference type="NCBI Taxonomy" id="7064"/>
    <lineage>
        <taxon>Eukaryota</taxon>
        <taxon>Metazoa</taxon>
        <taxon>Ecdysozoa</taxon>
        <taxon>Arthropoda</taxon>
        <taxon>Hexapoda</taxon>
        <taxon>Insecta</taxon>
        <taxon>Pterygota</taxon>
        <taxon>Neoptera</taxon>
        <taxon>Endopterygota</taxon>
        <taxon>Coleoptera</taxon>
        <taxon>Polyphaga</taxon>
        <taxon>Scarabaeiformia</taxon>
        <taxon>Scarabaeidae</taxon>
        <taxon>Rutelinae</taxon>
        <taxon>Popillia</taxon>
    </lineage>
</organism>
<dbReference type="GO" id="GO:0070095">
    <property type="term" value="F:fructose-6-phosphate binding"/>
    <property type="evidence" value="ECO:0007669"/>
    <property type="project" value="TreeGrafter"/>
</dbReference>
<dbReference type="InterPro" id="IPR015912">
    <property type="entry name" value="Phosphofructokinase_CS"/>
</dbReference>
<evidence type="ECO:0000256" key="3">
    <source>
        <dbReference type="ARBA" id="ARBA00004496"/>
    </source>
</evidence>
<dbReference type="AlphaFoldDB" id="A0AAW1M571"/>
<evidence type="ECO:0000256" key="13">
    <source>
        <dbReference type="ARBA" id="ARBA00022842"/>
    </source>
</evidence>
<evidence type="ECO:0000256" key="14">
    <source>
        <dbReference type="ARBA" id="ARBA00023152"/>
    </source>
</evidence>
<evidence type="ECO:0000256" key="10">
    <source>
        <dbReference type="ARBA" id="ARBA00022741"/>
    </source>
</evidence>
<comment type="pathway">
    <text evidence="4">Carbohydrate degradation; glycolysis; D-glyceraldehyde 3-phosphate and glycerone phosphate from D-glucose: step 3/4.</text>
</comment>
<dbReference type="GO" id="GO:0005945">
    <property type="term" value="C:6-phosphofructokinase complex"/>
    <property type="evidence" value="ECO:0007669"/>
    <property type="project" value="TreeGrafter"/>
</dbReference>
<dbReference type="GO" id="GO:0006002">
    <property type="term" value="P:fructose 6-phosphate metabolic process"/>
    <property type="evidence" value="ECO:0007669"/>
    <property type="project" value="InterPro"/>
</dbReference>
<name>A0AAW1M571_POPJA</name>
<dbReference type="Gene3D" id="3.40.50.460">
    <property type="entry name" value="Phosphofructokinase domain"/>
    <property type="match status" value="1"/>
</dbReference>
<dbReference type="PANTHER" id="PTHR13697">
    <property type="entry name" value="PHOSPHOFRUCTOKINASE"/>
    <property type="match status" value="1"/>
</dbReference>
<evidence type="ECO:0000256" key="4">
    <source>
        <dbReference type="ARBA" id="ARBA00004679"/>
    </source>
</evidence>
<keyword evidence="8" id="KW-0808">Transferase</keyword>